<proteinExistence type="inferred from homology"/>
<dbReference type="InterPro" id="IPR015889">
    <property type="entry name" value="Intradiol_dOase_core"/>
</dbReference>
<evidence type="ECO:0000256" key="1">
    <source>
        <dbReference type="ARBA" id="ARBA00001965"/>
    </source>
</evidence>
<dbReference type="Pfam" id="PF00775">
    <property type="entry name" value="Dioxygenase_C"/>
    <property type="match status" value="1"/>
</dbReference>
<dbReference type="PANTHER" id="PTHR33711:SF7">
    <property type="entry name" value="INTRADIOL RING-CLEAVAGE DIOXYGENASES DOMAIN-CONTAINING PROTEIN-RELATED"/>
    <property type="match status" value="1"/>
</dbReference>
<keyword evidence="6" id="KW-0408">Iron</keyword>
<evidence type="ECO:0000256" key="6">
    <source>
        <dbReference type="ARBA" id="ARBA00023004"/>
    </source>
</evidence>
<keyword evidence="5" id="KW-0560">Oxidoreductase</keyword>
<sequence>MSESPSVKHAVKNQFDAPAQELPLPEGPDVITRNAIALNSLNPDPRSKLIFDNLIRHLHEFVRETQLTTDEWMTAIQFLTATGQTCTPIRQEFILLSDVLGVSALVDALNNPTVGNSTQSTVLGPFFTEDAADLTSGDSIASEGKGSYLYVTGRVVDTAGRPIPNATIETWETDDHGFYDTQYSDRDHPDCRGRFKSDAHGVYAFRAVVPVAYPIPGDVCPVGQLLEKMHRHNMRPAHLHMMVEAEGFQKLITSFYPEGDKWIASDAVFGVKKSLVVKLRTVDDENEARSKGFAKGSTFKLLEQDIVLASPEETQRARESLSKA</sequence>
<evidence type="ECO:0000313" key="11">
    <source>
        <dbReference type="Proteomes" id="UP000076722"/>
    </source>
</evidence>
<evidence type="ECO:0000259" key="8">
    <source>
        <dbReference type="Pfam" id="PF00775"/>
    </source>
</evidence>
<name>A0A164Q8R2_9AGAM</name>
<evidence type="ECO:0000256" key="4">
    <source>
        <dbReference type="ARBA" id="ARBA00022964"/>
    </source>
</evidence>
<evidence type="ECO:0000259" key="9">
    <source>
        <dbReference type="Pfam" id="PF04444"/>
    </source>
</evidence>
<dbReference type="OrthoDB" id="5238185at2759"/>
<accession>A0A164Q8R2</accession>
<dbReference type="AlphaFoldDB" id="A0A164Q8R2"/>
<keyword evidence="3" id="KW-0479">Metal-binding</keyword>
<keyword evidence="11" id="KW-1185">Reference proteome</keyword>
<dbReference type="GO" id="GO:0008199">
    <property type="term" value="F:ferric iron binding"/>
    <property type="evidence" value="ECO:0007669"/>
    <property type="project" value="InterPro"/>
</dbReference>
<dbReference type="PANTHER" id="PTHR33711">
    <property type="entry name" value="DIOXYGENASE, PUTATIVE (AFU_ORTHOLOGUE AFUA_2G02910)-RELATED"/>
    <property type="match status" value="1"/>
</dbReference>
<evidence type="ECO:0000256" key="3">
    <source>
        <dbReference type="ARBA" id="ARBA00022723"/>
    </source>
</evidence>
<dbReference type="InterPro" id="IPR007535">
    <property type="entry name" value="Catechol_dOase_N"/>
</dbReference>
<reference evidence="10 11" key="1">
    <citation type="journal article" date="2016" name="Mol. Biol. Evol.">
        <title>Comparative Genomics of Early-Diverging Mushroom-Forming Fungi Provides Insights into the Origins of Lignocellulose Decay Capabilities.</title>
        <authorList>
            <person name="Nagy L.G."/>
            <person name="Riley R."/>
            <person name="Tritt A."/>
            <person name="Adam C."/>
            <person name="Daum C."/>
            <person name="Floudas D."/>
            <person name="Sun H."/>
            <person name="Yadav J.S."/>
            <person name="Pangilinan J."/>
            <person name="Larsson K.H."/>
            <person name="Matsuura K."/>
            <person name="Barry K."/>
            <person name="Labutti K."/>
            <person name="Kuo R."/>
            <person name="Ohm R.A."/>
            <person name="Bhattacharya S.S."/>
            <person name="Shirouzu T."/>
            <person name="Yoshinaga Y."/>
            <person name="Martin F.M."/>
            <person name="Grigoriev I.V."/>
            <person name="Hibbett D.S."/>
        </authorList>
    </citation>
    <scope>NUCLEOTIDE SEQUENCE [LARGE SCALE GENOMIC DNA]</scope>
    <source>
        <strain evidence="10 11">HHB9708</strain>
    </source>
</reference>
<gene>
    <name evidence="10" type="ORF">SISNIDRAFT_458917</name>
</gene>
<dbReference type="GO" id="GO:0009712">
    <property type="term" value="P:catechol-containing compound metabolic process"/>
    <property type="evidence" value="ECO:0007669"/>
    <property type="project" value="InterPro"/>
</dbReference>
<evidence type="ECO:0000313" key="10">
    <source>
        <dbReference type="EMBL" id="KZS89434.1"/>
    </source>
</evidence>
<keyword evidence="4 10" id="KW-0223">Dioxygenase</keyword>
<dbReference type="GO" id="GO:0018576">
    <property type="term" value="F:catechol 1,2-dioxygenase activity"/>
    <property type="evidence" value="ECO:0007669"/>
    <property type="project" value="InterPro"/>
</dbReference>
<feature type="domain" description="Intradiol ring-cleavage dioxygenases" evidence="8">
    <location>
        <begin position="124"/>
        <end position="287"/>
    </location>
</feature>
<organism evidence="10 11">
    <name type="scientific">Sistotremastrum niveocremeum HHB9708</name>
    <dbReference type="NCBI Taxonomy" id="1314777"/>
    <lineage>
        <taxon>Eukaryota</taxon>
        <taxon>Fungi</taxon>
        <taxon>Dikarya</taxon>
        <taxon>Basidiomycota</taxon>
        <taxon>Agaricomycotina</taxon>
        <taxon>Agaricomycetes</taxon>
        <taxon>Sistotremastrales</taxon>
        <taxon>Sistotremastraceae</taxon>
        <taxon>Sertulicium</taxon>
        <taxon>Sertulicium niveocremeum</taxon>
    </lineage>
</organism>
<dbReference type="InterPro" id="IPR000627">
    <property type="entry name" value="Intradiol_dOase_C"/>
</dbReference>
<dbReference type="Pfam" id="PF04444">
    <property type="entry name" value="Dioxygenase_N"/>
    <property type="match status" value="1"/>
</dbReference>
<dbReference type="InterPro" id="IPR050770">
    <property type="entry name" value="Intradiol_RC_Dioxygenase"/>
</dbReference>
<dbReference type="STRING" id="1314777.A0A164Q8R2"/>
<feature type="region of interest" description="Disordered" evidence="7">
    <location>
        <begin position="1"/>
        <end position="26"/>
    </location>
</feature>
<feature type="domain" description="Catechol dioxygenase N-terminal" evidence="9">
    <location>
        <begin position="44"/>
        <end position="113"/>
    </location>
</feature>
<comment type="similarity">
    <text evidence="2">Belongs to the intradiol ring-cleavage dioxygenase family.</text>
</comment>
<dbReference type="Proteomes" id="UP000076722">
    <property type="component" value="Unassembled WGS sequence"/>
</dbReference>
<evidence type="ECO:0000256" key="7">
    <source>
        <dbReference type="SAM" id="MobiDB-lite"/>
    </source>
</evidence>
<protein>
    <submittedName>
        <fullName evidence="10">Aromatic compound dioxygenase</fullName>
    </submittedName>
</protein>
<dbReference type="Gene3D" id="2.60.130.10">
    <property type="entry name" value="Aromatic compound dioxygenase"/>
    <property type="match status" value="1"/>
</dbReference>
<dbReference type="SUPFAM" id="SSF49482">
    <property type="entry name" value="Aromatic compound dioxygenase"/>
    <property type="match status" value="1"/>
</dbReference>
<dbReference type="EMBL" id="KV419428">
    <property type="protein sequence ID" value="KZS89434.1"/>
    <property type="molecule type" value="Genomic_DNA"/>
</dbReference>
<evidence type="ECO:0000256" key="5">
    <source>
        <dbReference type="ARBA" id="ARBA00023002"/>
    </source>
</evidence>
<comment type="cofactor">
    <cofactor evidence="1">
        <name>Fe(3+)</name>
        <dbReference type="ChEBI" id="CHEBI:29034"/>
    </cofactor>
</comment>
<evidence type="ECO:0000256" key="2">
    <source>
        <dbReference type="ARBA" id="ARBA00007825"/>
    </source>
</evidence>